<dbReference type="OrthoDB" id="7779280at2"/>
<dbReference type="SUPFAM" id="SSF51126">
    <property type="entry name" value="Pectin lyase-like"/>
    <property type="match status" value="1"/>
</dbReference>
<evidence type="ECO:0000313" key="3">
    <source>
        <dbReference type="Proteomes" id="UP000219621"/>
    </source>
</evidence>
<evidence type="ECO:0000313" key="2">
    <source>
        <dbReference type="EMBL" id="SOD93427.1"/>
    </source>
</evidence>
<dbReference type="GO" id="GO:0016829">
    <property type="term" value="F:lyase activity"/>
    <property type="evidence" value="ECO:0007669"/>
    <property type="project" value="UniProtKB-KW"/>
</dbReference>
<dbReference type="InterPro" id="IPR006311">
    <property type="entry name" value="TAT_signal"/>
</dbReference>
<dbReference type="EMBL" id="OCNJ01000003">
    <property type="protein sequence ID" value="SOD93427.1"/>
    <property type="molecule type" value="Genomic_DNA"/>
</dbReference>
<feature type="chain" id="PRO_5012222509" evidence="1">
    <location>
        <begin position="35"/>
        <end position="523"/>
    </location>
</feature>
<protein>
    <submittedName>
        <fullName evidence="2">Pectate lyase superfamily protein</fullName>
    </submittedName>
</protein>
<keyword evidence="1" id="KW-0732">Signal</keyword>
<dbReference type="Proteomes" id="UP000219621">
    <property type="component" value="Unassembled WGS sequence"/>
</dbReference>
<organism evidence="2 3">
    <name type="scientific">Caenispirillum bisanense</name>
    <dbReference type="NCBI Taxonomy" id="414052"/>
    <lineage>
        <taxon>Bacteria</taxon>
        <taxon>Pseudomonadati</taxon>
        <taxon>Pseudomonadota</taxon>
        <taxon>Alphaproteobacteria</taxon>
        <taxon>Rhodospirillales</taxon>
        <taxon>Novispirillaceae</taxon>
        <taxon>Caenispirillum</taxon>
    </lineage>
</organism>
<proteinExistence type="predicted"/>
<feature type="signal peptide" evidence="1">
    <location>
        <begin position="1"/>
        <end position="34"/>
    </location>
</feature>
<sequence length="523" mass="54030">MTPPPIPPGPTRRALLAAATLTAGGAVLPAAATAATPVADAPPPGGWPSLADFGAVGDGRTDDRTAVQAALDWAGERPGSSIRVPDGLFGLGGPLLVPDKIEIVGLMPGSGNSPMCGFRALPGFASDLVQRYRTREAEQSLPVAALLVSREWVAGKDFAGRLHIRDLFLDVDGQVDGRGAPIHGMMLTNQKVDADNVWIRHATGFGLWINAQLPDGTFVKPIVDSVLRRVWVRGAGIGDATYTTDHGTFRFGGFQIGALAGARDPDGEAEPALATDGTLDGCTVATGPEDDLGCRGDAIHITQAAGWRVIGCHVNGAGRNALLLRKAYHTEVTGNYLDGWAVAVDRNEGLLAAVSCPAMISLAGDAEGTMIVGANRIRARKVGATTGNRFAALSLRAGVSGTPRCVVFGNTMSRRRDAAHPFGAFDFSRAGGGSRDNGLEAVVVGNAVAGGIDLFLDPWDEGGVAVSFSGNNFQTADAPPTAGWHPKGLRIDNAHPAAGGWGGWVNVAAGKPGTWKGSGRIES</sequence>
<dbReference type="InterPro" id="IPR012334">
    <property type="entry name" value="Pectin_lyas_fold"/>
</dbReference>
<evidence type="ECO:0000256" key="1">
    <source>
        <dbReference type="SAM" id="SignalP"/>
    </source>
</evidence>
<name>A0A286GD35_9PROT</name>
<reference evidence="2 3" key="1">
    <citation type="submission" date="2017-09" db="EMBL/GenBank/DDBJ databases">
        <authorList>
            <person name="Ehlers B."/>
            <person name="Leendertz F.H."/>
        </authorList>
    </citation>
    <scope>NUCLEOTIDE SEQUENCE [LARGE SCALE GENOMIC DNA]</scope>
    <source>
        <strain evidence="2 3">USBA 140</strain>
    </source>
</reference>
<dbReference type="AlphaFoldDB" id="A0A286GD35"/>
<dbReference type="InterPro" id="IPR011050">
    <property type="entry name" value="Pectin_lyase_fold/virulence"/>
</dbReference>
<dbReference type="Gene3D" id="2.160.20.10">
    <property type="entry name" value="Single-stranded right-handed beta-helix, Pectin lyase-like"/>
    <property type="match status" value="1"/>
</dbReference>
<keyword evidence="2" id="KW-0456">Lyase</keyword>
<accession>A0A286GD35</accession>
<dbReference type="RefSeq" id="WP_097278437.1">
    <property type="nucleotide sequence ID" value="NZ_OCNJ01000003.1"/>
</dbReference>
<gene>
    <name evidence="2" type="ORF">SAMN05421508_10366</name>
</gene>
<dbReference type="PROSITE" id="PS51318">
    <property type="entry name" value="TAT"/>
    <property type="match status" value="1"/>
</dbReference>
<keyword evidence="3" id="KW-1185">Reference proteome</keyword>